<evidence type="ECO:0000256" key="1">
    <source>
        <dbReference type="PROSITE-ProRule" id="PRU00339"/>
    </source>
</evidence>
<accession>A0A9W2WDW7</accession>
<dbReference type="Pfam" id="PF00515">
    <property type="entry name" value="TPR_1"/>
    <property type="match status" value="1"/>
</dbReference>
<dbReference type="SMART" id="SM00028">
    <property type="entry name" value="TPR"/>
    <property type="match status" value="5"/>
</dbReference>
<dbReference type="RefSeq" id="XP_054937421.1">
    <property type="nucleotide sequence ID" value="XM_055081446.1"/>
</dbReference>
<keyword evidence="3" id="KW-1185">Reference proteome</keyword>
<proteinExistence type="predicted"/>
<dbReference type="PANTHER" id="PTHR44523:SF1">
    <property type="entry name" value="TETRATRICOPEPTIDE REPEAT PROTEIN 13"/>
    <property type="match status" value="1"/>
</dbReference>
<evidence type="ECO:0000313" key="4">
    <source>
        <dbReference type="RefSeq" id="XP_054937421.1"/>
    </source>
</evidence>
<dbReference type="GeneID" id="102987962"/>
<dbReference type="PANTHER" id="PTHR44523">
    <property type="entry name" value="TETRATRICOPEPTIDE REPEAT PROTEIN 13"/>
    <property type="match status" value="1"/>
</dbReference>
<feature type="repeat" description="TPR" evidence="1">
    <location>
        <begin position="319"/>
        <end position="352"/>
    </location>
</feature>
<dbReference type="SUPFAM" id="SSF48452">
    <property type="entry name" value="TPR-like"/>
    <property type="match status" value="2"/>
</dbReference>
<feature type="repeat" description="TPR" evidence="1">
    <location>
        <begin position="285"/>
        <end position="318"/>
    </location>
</feature>
<name>A0A9W2WDW7_PHYMC</name>
<reference evidence="4" key="1">
    <citation type="submission" date="2025-08" db="UniProtKB">
        <authorList>
            <consortium name="RefSeq"/>
        </authorList>
    </citation>
    <scope>IDENTIFICATION</scope>
    <source>
        <tissue evidence="4">Muscle</tissue>
    </source>
</reference>
<protein>
    <submittedName>
        <fullName evidence="4">Tetratricopeptide repeat protein 13 isoform X4</fullName>
    </submittedName>
</protein>
<keyword evidence="2" id="KW-0732">Signal</keyword>
<dbReference type="PROSITE" id="PS50005">
    <property type="entry name" value="TPR"/>
    <property type="match status" value="3"/>
</dbReference>
<dbReference type="InterPro" id="IPR019734">
    <property type="entry name" value="TPR_rpt"/>
</dbReference>
<evidence type="ECO:0000256" key="2">
    <source>
        <dbReference type="SAM" id="SignalP"/>
    </source>
</evidence>
<dbReference type="Gene3D" id="1.25.40.10">
    <property type="entry name" value="Tetratricopeptide repeat domain"/>
    <property type="match status" value="2"/>
</dbReference>
<gene>
    <name evidence="4" type="primary">TTC13</name>
</gene>
<feature type="chain" id="PRO_5040751106" evidence="2">
    <location>
        <begin position="46"/>
        <end position="827"/>
    </location>
</feature>
<dbReference type="InterPro" id="IPR011990">
    <property type="entry name" value="TPR-like_helical_dom_sf"/>
</dbReference>
<evidence type="ECO:0000313" key="3">
    <source>
        <dbReference type="Proteomes" id="UP000248484"/>
    </source>
</evidence>
<dbReference type="PROSITE" id="PS50293">
    <property type="entry name" value="TPR_REGION"/>
    <property type="match status" value="1"/>
</dbReference>
<dbReference type="Proteomes" id="UP000248484">
    <property type="component" value="Chromosome 20"/>
</dbReference>
<keyword evidence="1" id="KW-0802">TPR repeat</keyword>
<feature type="signal peptide" evidence="2">
    <location>
        <begin position="1"/>
        <end position="45"/>
    </location>
</feature>
<feature type="repeat" description="TPR" evidence="1">
    <location>
        <begin position="217"/>
        <end position="250"/>
    </location>
</feature>
<organism evidence="3 4">
    <name type="scientific">Physeter macrocephalus</name>
    <name type="common">Sperm whale</name>
    <name type="synonym">Physeter catodon</name>
    <dbReference type="NCBI Taxonomy" id="9755"/>
    <lineage>
        <taxon>Eukaryota</taxon>
        <taxon>Metazoa</taxon>
        <taxon>Chordata</taxon>
        <taxon>Craniata</taxon>
        <taxon>Vertebrata</taxon>
        <taxon>Euteleostomi</taxon>
        <taxon>Mammalia</taxon>
        <taxon>Eutheria</taxon>
        <taxon>Laurasiatheria</taxon>
        <taxon>Artiodactyla</taxon>
        <taxon>Whippomorpha</taxon>
        <taxon>Cetacea</taxon>
        <taxon>Odontoceti</taxon>
        <taxon>Physeteridae</taxon>
        <taxon>Physeter</taxon>
    </lineage>
</organism>
<dbReference type="Pfam" id="PF13432">
    <property type="entry name" value="TPR_16"/>
    <property type="match status" value="1"/>
</dbReference>
<dbReference type="CTD" id="79573"/>
<dbReference type="AlphaFoldDB" id="A0A9W2WDW7"/>
<dbReference type="Pfam" id="PF13181">
    <property type="entry name" value="TPR_8"/>
    <property type="match status" value="1"/>
</dbReference>
<sequence>MAPAGCWCCGCWGGAVAAAGAARRVLVLLLLLGVLSNGPRPGALATEHYSPLSLLKQELQHRQQQEAPAGGGCSPQSGDWGDQYSAECGESSFLNFHDSDCEPRGSPPCDSLLSLNTEKILSQAKSIAEQKRFPFATDNDSTNEELAIAYVLIGSGLYDEAIRHFSTMLQEEPDLVSAIYGRGIAYGKKGLHILSPLGRINEAVNDLTKAIQLQPSARLYRHRGTLYFISEDYATAHEDFQQSLELNKNQPIAMLYKGLTFFHRGLLKEAIESFKEALKQKVDFIDAYKSLGQAYRELGNFEAATESFQKALLLNQNHVQTLQLRGMMLYHHGSLQEALKNFKRCLQLEPYNEVCQYMKGLSHVAMGQFYEGIKAQTKVMLNDPLPGQKASPEYLKVKYLREYSRYLHAHLDTPLTEYNIDTDLPGSFKDHWAKNLPFLIEDYEEQPGLQPHIKDVLHQNFESYKPEVRELICVADRLGSLMQYETPGFLPNKRIHRAMGLAALEVMQAVQRTWTSSKVRMSGKTRLMQWRDMFDIAVKWRRIADPDQPVLWLDQMPARSLSRGFNNHINLIRGQVINMRYLEYFEKILHFIKDRILVYHGANNPKGLLEVREALEKVHKVEDLLPIMKFNTKTKDGFTVNTKVPSLKDQGKEYDGFTITITGDKVGNILFSVETQTTEERTQLYHAEIDALYKDLTAKGKVLILSSEFGETDAVGNLILSLVYYFYNLMPLSRGSSVIAYSVIVGALMASGKEVAGKIPKGKLVDFEAMTAPGSEAFSKIAKSWMNLKSISPSYKTLPSVSETFPTLRSMIEVLNTDSSPRCLKKL</sequence>